<comment type="similarity">
    <text evidence="1 2">Belongs to the phospholipid scramblase family.</text>
</comment>
<feature type="region of interest" description="Disordered" evidence="3">
    <location>
        <begin position="1"/>
        <end position="48"/>
    </location>
</feature>
<dbReference type="OMA" id="DSEFCNR"/>
<protein>
    <recommendedName>
        <fullName evidence="2">Phospholipid scramblase</fullName>
    </recommendedName>
</protein>
<dbReference type="PANTHER" id="PTHR23248">
    <property type="entry name" value="PHOSPHOLIPID SCRAMBLASE-RELATED"/>
    <property type="match status" value="1"/>
</dbReference>
<dbReference type="AlphaFoldDB" id="A0A226ERS3"/>
<evidence type="ECO:0000256" key="1">
    <source>
        <dbReference type="ARBA" id="ARBA00005350"/>
    </source>
</evidence>
<keyword evidence="2" id="KW-0564">Palmitate</keyword>
<name>A0A226ERS3_FOLCA</name>
<sequence>MSYPYPNPNAPPYPNPNAPPYPPADGMGFGAPYPPKGEGDHGYPAGPPPGYAYPPVPVPFQPDGQGAIMQQPVHGQGYSYGQGPPQPFSYGGYPPPQQQGYNPAYHQSPPMQMHPTGVMGQTVPLNVPPGLEFLAQLDRLYVKQKVELLEAFLGCETKNKYKIKDSQGRDLYTAKEDTDCCTRNCCGSFRPFDLKIKDLNDREIIHLNRPLACDSCWCPCWLQSLEVFSPPGQLAGTVEQQWSIFTPTFVIKNADGEVVLRIEGPMCTFSLCGEVEFKVLSRDGGTEVGKISKRWSGLAREAFTDADNFGINFPMDLDVRMKAVMLGACFLIDFMFFEKTANKENDMPGMF</sequence>
<evidence type="ECO:0000256" key="2">
    <source>
        <dbReference type="RuleBase" id="RU363116"/>
    </source>
</evidence>
<dbReference type="InterPro" id="IPR025659">
    <property type="entry name" value="Tubby-like_C"/>
</dbReference>
<evidence type="ECO:0000313" key="5">
    <source>
        <dbReference type="Proteomes" id="UP000198287"/>
    </source>
</evidence>
<dbReference type="Proteomes" id="UP000198287">
    <property type="component" value="Unassembled WGS sequence"/>
</dbReference>
<comment type="cofactor">
    <cofactor evidence="2">
        <name>Ca(2+)</name>
        <dbReference type="ChEBI" id="CHEBI:29108"/>
    </cofactor>
</comment>
<keyword evidence="2" id="KW-0449">Lipoprotein</keyword>
<proteinExistence type="inferred from homology"/>
<comment type="caution">
    <text evidence="4">The sequence shown here is derived from an EMBL/GenBank/DDBJ whole genome shotgun (WGS) entry which is preliminary data.</text>
</comment>
<keyword evidence="2" id="KW-0106">Calcium</keyword>
<evidence type="ECO:0000256" key="3">
    <source>
        <dbReference type="SAM" id="MobiDB-lite"/>
    </source>
</evidence>
<evidence type="ECO:0000313" key="4">
    <source>
        <dbReference type="EMBL" id="OXA59950.1"/>
    </source>
</evidence>
<dbReference type="GO" id="GO:0017128">
    <property type="term" value="F:phospholipid scramblase activity"/>
    <property type="evidence" value="ECO:0007669"/>
    <property type="project" value="InterPro"/>
</dbReference>
<dbReference type="SUPFAM" id="SSF54518">
    <property type="entry name" value="Tubby C-terminal domain-like"/>
    <property type="match status" value="1"/>
</dbReference>
<comment type="function">
    <text evidence="2">May mediate accelerated ATP-independent bidirectional transbilayer migration of phospholipids upon binding calcium ions that results in a loss of phospholipid asymmetry in the plasma membrane.</text>
</comment>
<feature type="compositionally biased region" description="Pro residues" evidence="3">
    <location>
        <begin position="1"/>
        <end position="23"/>
    </location>
</feature>
<organism evidence="4 5">
    <name type="scientific">Folsomia candida</name>
    <name type="common">Springtail</name>
    <dbReference type="NCBI Taxonomy" id="158441"/>
    <lineage>
        <taxon>Eukaryota</taxon>
        <taxon>Metazoa</taxon>
        <taxon>Ecdysozoa</taxon>
        <taxon>Arthropoda</taxon>
        <taxon>Hexapoda</taxon>
        <taxon>Collembola</taxon>
        <taxon>Entomobryomorpha</taxon>
        <taxon>Isotomoidea</taxon>
        <taxon>Isotomidae</taxon>
        <taxon>Proisotominae</taxon>
        <taxon>Folsomia</taxon>
    </lineage>
</organism>
<dbReference type="GO" id="GO:0005886">
    <property type="term" value="C:plasma membrane"/>
    <property type="evidence" value="ECO:0007669"/>
    <property type="project" value="TreeGrafter"/>
</dbReference>
<accession>A0A226ERS3</accession>
<dbReference type="EMBL" id="LNIX01000002">
    <property type="protein sequence ID" value="OXA59950.1"/>
    <property type="molecule type" value="Genomic_DNA"/>
</dbReference>
<gene>
    <name evidence="4" type="ORF">Fcan01_04368</name>
</gene>
<dbReference type="Pfam" id="PF03803">
    <property type="entry name" value="Scramblase"/>
    <property type="match status" value="1"/>
</dbReference>
<dbReference type="InterPro" id="IPR005552">
    <property type="entry name" value="Scramblase"/>
</dbReference>
<dbReference type="OrthoDB" id="191150at2759"/>
<dbReference type="PANTHER" id="PTHR23248:SF9">
    <property type="entry name" value="PHOSPHOLIPID SCRAMBLASE"/>
    <property type="match status" value="1"/>
</dbReference>
<keyword evidence="5" id="KW-1185">Reference proteome</keyword>
<reference evidence="4 5" key="1">
    <citation type="submission" date="2015-12" db="EMBL/GenBank/DDBJ databases">
        <title>The genome of Folsomia candida.</title>
        <authorList>
            <person name="Faddeeva A."/>
            <person name="Derks M.F."/>
            <person name="Anvar Y."/>
            <person name="Smit S."/>
            <person name="Van Straalen N."/>
            <person name="Roelofs D."/>
        </authorList>
    </citation>
    <scope>NUCLEOTIDE SEQUENCE [LARGE SCALE GENOMIC DNA]</scope>
    <source>
        <strain evidence="4 5">VU population</strain>
        <tissue evidence="4">Whole body</tissue>
    </source>
</reference>